<dbReference type="InterPro" id="IPR000150">
    <property type="entry name" value="Cof"/>
</dbReference>
<gene>
    <name evidence="1" type="ORF">DS031_11420</name>
</gene>
<dbReference type="InterPro" id="IPR036412">
    <property type="entry name" value="HAD-like_sf"/>
</dbReference>
<accession>A0A366XZE6</accession>
<dbReference type="PROSITE" id="PS01228">
    <property type="entry name" value="COF_1"/>
    <property type="match status" value="1"/>
</dbReference>
<dbReference type="Gene3D" id="3.30.1240.10">
    <property type="match status" value="1"/>
</dbReference>
<reference evidence="1 2" key="1">
    <citation type="submission" date="2018-07" db="EMBL/GenBank/DDBJ databases">
        <title>Lottiidibacillus patelloidae gen. nov., sp. nov., isolated from the intestinal tract of a marine limpet and the reclassification of B. taeanensis BH030017T, B. algicola KMM 3737T and B. hwajinpoensis SW-72T as genus Lottiidibacillus.</title>
        <authorList>
            <person name="Liu R."/>
            <person name="Huang Z."/>
        </authorList>
    </citation>
    <scope>NUCLEOTIDE SEQUENCE [LARGE SCALE GENOMIC DNA]</scope>
    <source>
        <strain evidence="1 2">BH030017</strain>
    </source>
</reference>
<dbReference type="CDD" id="cd07516">
    <property type="entry name" value="HAD_Pase"/>
    <property type="match status" value="1"/>
</dbReference>
<proteinExistence type="predicted"/>
<dbReference type="GO" id="GO:0016791">
    <property type="term" value="F:phosphatase activity"/>
    <property type="evidence" value="ECO:0007669"/>
    <property type="project" value="TreeGrafter"/>
</dbReference>
<dbReference type="RefSeq" id="WP_113806213.1">
    <property type="nucleotide sequence ID" value="NZ_QOCW01000010.1"/>
</dbReference>
<organism evidence="1 2">
    <name type="scientific">Bacillus taeanensis</name>
    <dbReference type="NCBI Taxonomy" id="273032"/>
    <lineage>
        <taxon>Bacteria</taxon>
        <taxon>Bacillati</taxon>
        <taxon>Bacillota</taxon>
        <taxon>Bacilli</taxon>
        <taxon>Bacillales</taxon>
        <taxon>Bacillaceae</taxon>
        <taxon>Bacillus</taxon>
    </lineage>
</organism>
<dbReference type="OrthoDB" id="9781413at2"/>
<evidence type="ECO:0000313" key="2">
    <source>
        <dbReference type="Proteomes" id="UP000253314"/>
    </source>
</evidence>
<dbReference type="SUPFAM" id="SSF56784">
    <property type="entry name" value="HAD-like"/>
    <property type="match status" value="1"/>
</dbReference>
<dbReference type="SFLD" id="SFLDG01140">
    <property type="entry name" value="C2.B:_Phosphomannomutase_and_P"/>
    <property type="match status" value="1"/>
</dbReference>
<dbReference type="SFLD" id="SFLDS00003">
    <property type="entry name" value="Haloacid_Dehalogenase"/>
    <property type="match status" value="1"/>
</dbReference>
<dbReference type="AlphaFoldDB" id="A0A366XZE6"/>
<dbReference type="NCBIfam" id="TIGR01484">
    <property type="entry name" value="HAD-SF-IIB"/>
    <property type="match status" value="1"/>
</dbReference>
<protein>
    <submittedName>
        <fullName evidence="1">Cof-type HAD-IIB family hydrolase</fullName>
    </submittedName>
</protein>
<dbReference type="Pfam" id="PF08282">
    <property type="entry name" value="Hydrolase_3"/>
    <property type="match status" value="1"/>
</dbReference>
<dbReference type="PANTHER" id="PTHR10000:SF23">
    <property type="entry name" value="5-AMINO-6-(5-PHOSPHO-D-RIBITYLAMINO)URACIL PHOSPHATASE YITU"/>
    <property type="match status" value="1"/>
</dbReference>
<dbReference type="Proteomes" id="UP000253314">
    <property type="component" value="Unassembled WGS sequence"/>
</dbReference>
<dbReference type="GO" id="GO:0000287">
    <property type="term" value="F:magnesium ion binding"/>
    <property type="evidence" value="ECO:0007669"/>
    <property type="project" value="TreeGrafter"/>
</dbReference>
<dbReference type="EMBL" id="QOCW01000010">
    <property type="protein sequence ID" value="RBW69523.1"/>
    <property type="molecule type" value="Genomic_DNA"/>
</dbReference>
<dbReference type="InterPro" id="IPR006379">
    <property type="entry name" value="HAD-SF_hydro_IIB"/>
</dbReference>
<evidence type="ECO:0000313" key="1">
    <source>
        <dbReference type="EMBL" id="RBW69523.1"/>
    </source>
</evidence>
<dbReference type="InterPro" id="IPR023214">
    <property type="entry name" value="HAD_sf"/>
</dbReference>
<dbReference type="NCBIfam" id="TIGR00099">
    <property type="entry name" value="Cof-subfamily"/>
    <property type="match status" value="1"/>
</dbReference>
<name>A0A366XZE6_9BACI</name>
<comment type="caution">
    <text evidence="1">The sequence shown here is derived from an EMBL/GenBank/DDBJ whole genome shotgun (WGS) entry which is preliminary data.</text>
</comment>
<dbReference type="PANTHER" id="PTHR10000">
    <property type="entry name" value="PHOSPHOSERINE PHOSPHATASE"/>
    <property type="match status" value="1"/>
</dbReference>
<sequence>MKKSYLIALDLDGTLLSDDKKILPKTKQALKKAMEAGHKIVISTGRPHRASALYYRELKLNTPMVNFNGAYVHHPIDQSWKGYHLPVDLKVAKNIFQTCYDFKVKNIMAEVVDDVYLNKHDKVMVNSFTMPDFPIRTGNLHSILKDHPTSILVHPHEHHLDELRESIHLAHAEVIEHRVWNAPWKIIEIVKSGLNKAVGLKHIAEYYNIPKERVIAFGDESNDLEMIEYAGQGIAMENAIDELKNIANFITKSNEDDGIAHYLEHSLPM</sequence>
<dbReference type="GO" id="GO:0005829">
    <property type="term" value="C:cytosol"/>
    <property type="evidence" value="ECO:0007669"/>
    <property type="project" value="TreeGrafter"/>
</dbReference>
<keyword evidence="2" id="KW-1185">Reference proteome</keyword>
<dbReference type="Gene3D" id="3.40.50.1000">
    <property type="entry name" value="HAD superfamily/HAD-like"/>
    <property type="match status" value="1"/>
</dbReference>
<keyword evidence="1" id="KW-0378">Hydrolase</keyword>